<dbReference type="Pfam" id="PF01370">
    <property type="entry name" value="Epimerase"/>
    <property type="match status" value="1"/>
</dbReference>
<dbReference type="PANTHER" id="PTHR43245">
    <property type="entry name" value="BIFUNCTIONAL POLYMYXIN RESISTANCE PROTEIN ARNA"/>
    <property type="match status" value="1"/>
</dbReference>
<dbReference type="RefSeq" id="WP_115278476.1">
    <property type="nucleotide sequence ID" value="NZ_AP022600.1"/>
</dbReference>
<evidence type="ECO:0000259" key="1">
    <source>
        <dbReference type="Pfam" id="PF01370"/>
    </source>
</evidence>
<dbReference type="SUPFAM" id="SSF51735">
    <property type="entry name" value="NAD(P)-binding Rossmann-fold domains"/>
    <property type="match status" value="1"/>
</dbReference>
<organism evidence="2 3">
    <name type="scientific">Mycolicibacterium tokaiense</name>
    <dbReference type="NCBI Taxonomy" id="39695"/>
    <lineage>
        <taxon>Bacteria</taxon>
        <taxon>Bacillati</taxon>
        <taxon>Actinomycetota</taxon>
        <taxon>Actinomycetes</taxon>
        <taxon>Mycobacteriales</taxon>
        <taxon>Mycobacteriaceae</taxon>
        <taxon>Mycolicibacterium</taxon>
    </lineage>
</organism>
<name>A0A378TEZ6_9MYCO</name>
<dbReference type="AlphaFoldDB" id="A0A378TEZ6"/>
<dbReference type="InterPro" id="IPR050177">
    <property type="entry name" value="Lipid_A_modif_metabolic_enz"/>
</dbReference>
<dbReference type="Proteomes" id="UP000254978">
    <property type="component" value="Unassembled WGS sequence"/>
</dbReference>
<proteinExistence type="predicted"/>
<dbReference type="OrthoDB" id="8205493at2"/>
<reference evidence="2 3" key="1">
    <citation type="submission" date="2018-06" db="EMBL/GenBank/DDBJ databases">
        <authorList>
            <consortium name="Pathogen Informatics"/>
            <person name="Doyle S."/>
        </authorList>
    </citation>
    <scope>NUCLEOTIDE SEQUENCE [LARGE SCALE GENOMIC DNA]</scope>
    <source>
        <strain evidence="2 3">NCTC10821</strain>
    </source>
</reference>
<dbReference type="EMBL" id="UGQT01000001">
    <property type="protein sequence ID" value="STZ58757.1"/>
    <property type="molecule type" value="Genomic_DNA"/>
</dbReference>
<feature type="domain" description="NAD-dependent epimerase/dehydratase" evidence="1">
    <location>
        <begin position="6"/>
        <end position="206"/>
    </location>
</feature>
<dbReference type="InterPro" id="IPR001509">
    <property type="entry name" value="Epimerase_deHydtase"/>
</dbReference>
<dbReference type="InterPro" id="IPR036291">
    <property type="entry name" value="NAD(P)-bd_dom_sf"/>
</dbReference>
<dbReference type="PANTHER" id="PTHR43245:SF13">
    <property type="entry name" value="UDP-D-APIOSE_UDP-D-XYLOSE SYNTHASE 2"/>
    <property type="match status" value="1"/>
</dbReference>
<dbReference type="Gene3D" id="3.40.50.720">
    <property type="entry name" value="NAD(P)-binding Rossmann-like Domain"/>
    <property type="match status" value="1"/>
</dbReference>
<accession>A0A378TEZ6</accession>
<gene>
    <name evidence="2" type="ORF">NCTC10821_02272</name>
</gene>
<evidence type="ECO:0000313" key="2">
    <source>
        <dbReference type="EMBL" id="STZ58757.1"/>
    </source>
</evidence>
<keyword evidence="3" id="KW-1185">Reference proteome</keyword>
<protein>
    <submittedName>
        <fullName evidence="2">NAD dependent epimerase/dehydratase family</fullName>
    </submittedName>
</protein>
<sequence length="309" mass="33663">MSETTVVLGAGSGLGAEIARQLSTDGRPVRGVTRTGKGLPPGVENHRTDVMDREALIAACHDAAVIHMAANVPYPEWVASFPVMIDNVIAAAEATGAKVVFADNLYAYGPVTGPITEQTPQRPVGPKERMRADLGHTLLAAHERGRMRVTIGRISDYYGPDARMSLPGELIVGPLSRGRRPMWFAPLGIPHTFGYSSDTARALIILGDDARADGQIWHTPAAETLTIAEFIRLTGRVAGRERHPLRLPAATVRLLGLLDPRLRGYDEMDHQRTHPWVVDHAKFDGVFGPLPVTDHETALAETVRWYRAT</sequence>
<evidence type="ECO:0000313" key="3">
    <source>
        <dbReference type="Proteomes" id="UP000254978"/>
    </source>
</evidence>